<comment type="cofactor">
    <cofactor evidence="1">
        <name>(6R)-5,10-methylene-5,6,7,8-tetrahydrofolate</name>
        <dbReference type="ChEBI" id="CHEBI:15636"/>
    </cofactor>
</comment>
<dbReference type="Gene3D" id="1.10.579.10">
    <property type="entry name" value="DNA Cyclobutane Dipyrimidine Photolyase, subunit A, domain 3"/>
    <property type="match status" value="1"/>
</dbReference>
<comment type="catalytic activity">
    <reaction evidence="7">
        <text>cyclobutadipyrimidine (in DNA) = 2 pyrimidine residues (in DNA).</text>
        <dbReference type="EC" id="4.1.99.3"/>
    </reaction>
</comment>
<evidence type="ECO:0000313" key="13">
    <source>
        <dbReference type="Proteomes" id="UP000074108"/>
    </source>
</evidence>
<evidence type="ECO:0000256" key="5">
    <source>
        <dbReference type="ARBA" id="ARBA00022827"/>
    </source>
</evidence>
<dbReference type="PROSITE" id="PS51645">
    <property type="entry name" value="PHR_CRY_ALPHA_BETA"/>
    <property type="match status" value="1"/>
</dbReference>
<dbReference type="GO" id="GO:0003677">
    <property type="term" value="F:DNA binding"/>
    <property type="evidence" value="ECO:0007669"/>
    <property type="project" value="TreeGrafter"/>
</dbReference>
<dbReference type="PATRIC" id="fig|1150625.3.peg.779"/>
<dbReference type="InterPro" id="IPR005101">
    <property type="entry name" value="Cryptochr/Photolyase_FAD-bd"/>
</dbReference>
<dbReference type="InterPro" id="IPR014729">
    <property type="entry name" value="Rossmann-like_a/b/a_fold"/>
</dbReference>
<dbReference type="InterPro" id="IPR036134">
    <property type="entry name" value="Crypto/Photolyase_FAD-like_sf"/>
</dbReference>
<dbReference type="PROSITE" id="PS00394">
    <property type="entry name" value="DNA_PHOTOLYASES_1_1"/>
    <property type="match status" value="1"/>
</dbReference>
<dbReference type="FunFam" id="1.10.579.10:FF:000003">
    <property type="entry name" value="Deoxyribodipyrimidine photo-lyase"/>
    <property type="match status" value="1"/>
</dbReference>
<sequence length="468" mass="54751">MKRIIVLVQQDFRLHDNQALWRASKEGQVLPVFIYDKEVSPFRVGEAKQWWLHHALMDFQNSLREIGCPLIIKEGSITDELTTIVKNVRATAVYWNRVYSPKLFQTLQHVGKALQQQNIHVESFESFLLQSPWAIKNGKGEPYKVFTPYYKSFLKTNVPKVLPTVRTIKAMETDEPSKRIDDLQLLPSISWDQGFYKKWETPTEQAGIAHFKKFFDSKINQYDQDRDYPFQDGTSLLSPYLASGQISVRSMFHTIRAEEKDKFEPFIRQLVWRDFAYSVLFYHPTFAKKSLKENFSKLEWEKDPDPFSKWTRGLTGYPMVDAGMRELWETGYMHNRVRMIVASFLVKHLLQPWQKGADWFLNTLVDADEANNALGWQWIAGTGTDSSPFFRIFNPITQGKKFDPDGEYIKRWVPELRGVPKEYIHDMTEAPSSVLNTAGVELGKNYPYPIVEHKEARQRALERYEKIK</sequence>
<feature type="site" description="Electron transfer via tryptophanyl radical" evidence="9">
    <location>
        <position position="353"/>
    </location>
</feature>
<accession>A0A147KAQ7</accession>
<dbReference type="InterPro" id="IPR006050">
    <property type="entry name" value="DNA_photolyase_N"/>
</dbReference>
<feature type="binding site" evidence="8">
    <location>
        <begin position="234"/>
        <end position="238"/>
    </location>
    <ligand>
        <name>FAD</name>
        <dbReference type="ChEBI" id="CHEBI:57692"/>
    </ligand>
</feature>
<feature type="site" description="Electron transfer via tryptophanyl radical" evidence="9">
    <location>
        <position position="376"/>
    </location>
</feature>
<dbReference type="Proteomes" id="UP000074108">
    <property type="component" value="Unassembled WGS sequence"/>
</dbReference>
<dbReference type="EMBL" id="LDYG01000019">
    <property type="protein sequence ID" value="KUP07877.1"/>
    <property type="molecule type" value="Genomic_DNA"/>
</dbReference>
<dbReference type="Pfam" id="PF03441">
    <property type="entry name" value="FAD_binding_7"/>
    <property type="match status" value="1"/>
</dbReference>
<evidence type="ECO:0000256" key="8">
    <source>
        <dbReference type="PIRSR" id="PIRSR602081-1"/>
    </source>
</evidence>
<dbReference type="InterPro" id="IPR036155">
    <property type="entry name" value="Crypto/Photolyase_N_sf"/>
</dbReference>
<dbReference type="AlphaFoldDB" id="A0A147KAQ7"/>
<evidence type="ECO:0000256" key="10">
    <source>
        <dbReference type="RuleBase" id="RU004182"/>
    </source>
</evidence>
<evidence type="ECO:0000256" key="2">
    <source>
        <dbReference type="ARBA" id="ARBA00013149"/>
    </source>
</evidence>
<dbReference type="OrthoDB" id="9772484at2"/>
<dbReference type="SUPFAM" id="SSF52425">
    <property type="entry name" value="Cryptochrome/photolyase, N-terminal domain"/>
    <property type="match status" value="1"/>
</dbReference>
<gene>
    <name evidence="12" type="ORF">Q75_03720</name>
</gene>
<feature type="binding site" evidence="8">
    <location>
        <position position="222"/>
    </location>
    <ligand>
        <name>FAD</name>
        <dbReference type="ChEBI" id="CHEBI:57692"/>
    </ligand>
</feature>
<dbReference type="Pfam" id="PF00875">
    <property type="entry name" value="DNA_photolyase"/>
    <property type="match status" value="1"/>
</dbReference>
<comment type="cofactor">
    <cofactor evidence="8">
        <name>FAD</name>
        <dbReference type="ChEBI" id="CHEBI:57692"/>
    </cofactor>
    <text evidence="8">Binds 1 FAD per subunit.</text>
</comment>
<dbReference type="STRING" id="1150625.Q75_03720"/>
<comment type="caution">
    <text evidence="12">The sequence shown here is derived from an EMBL/GenBank/DDBJ whole genome shotgun (WGS) entry which is preliminary data.</text>
</comment>
<keyword evidence="5 8" id="KW-0274">FAD</keyword>
<feature type="domain" description="Photolyase/cryptochrome alpha/beta" evidence="11">
    <location>
        <begin position="2"/>
        <end position="129"/>
    </location>
</feature>
<evidence type="ECO:0000256" key="9">
    <source>
        <dbReference type="PIRSR" id="PIRSR602081-2"/>
    </source>
</evidence>
<evidence type="ECO:0000313" key="12">
    <source>
        <dbReference type="EMBL" id="KUP07877.1"/>
    </source>
</evidence>
<feature type="site" description="Electron transfer via tryptophanyl radical" evidence="9">
    <location>
        <position position="300"/>
    </location>
</feature>
<evidence type="ECO:0000256" key="4">
    <source>
        <dbReference type="ARBA" id="ARBA00022630"/>
    </source>
</evidence>
<feature type="binding site" evidence="8">
    <location>
        <position position="266"/>
    </location>
    <ligand>
        <name>FAD</name>
        <dbReference type="ChEBI" id="CHEBI:57692"/>
    </ligand>
</feature>
<keyword evidence="4 8" id="KW-0285">Flavoprotein</keyword>
<evidence type="ECO:0000259" key="11">
    <source>
        <dbReference type="PROSITE" id="PS51645"/>
    </source>
</evidence>
<feature type="binding site" evidence="8">
    <location>
        <begin position="366"/>
        <end position="368"/>
    </location>
    <ligand>
        <name>FAD</name>
        <dbReference type="ChEBI" id="CHEBI:57692"/>
    </ligand>
</feature>
<name>A0A147KAQ7_9BACI</name>
<comment type="similarity">
    <text evidence="10">Belongs to the DNA photolyase family.</text>
</comment>
<dbReference type="EC" id="4.1.99.3" evidence="2"/>
<dbReference type="PANTHER" id="PTHR11455">
    <property type="entry name" value="CRYPTOCHROME"/>
    <property type="match status" value="1"/>
</dbReference>
<dbReference type="PRINTS" id="PR00147">
    <property type="entry name" value="DNAPHOTLYASE"/>
</dbReference>
<dbReference type="GO" id="GO:0071949">
    <property type="term" value="F:FAD binding"/>
    <property type="evidence" value="ECO:0007669"/>
    <property type="project" value="TreeGrafter"/>
</dbReference>
<dbReference type="GO" id="GO:0009416">
    <property type="term" value="P:response to light stimulus"/>
    <property type="evidence" value="ECO:0007669"/>
    <property type="project" value="TreeGrafter"/>
</dbReference>
<keyword evidence="13" id="KW-1185">Reference proteome</keyword>
<dbReference type="Gene3D" id="1.25.40.80">
    <property type="match status" value="1"/>
</dbReference>
<evidence type="ECO:0000256" key="6">
    <source>
        <dbReference type="ARBA" id="ARBA00022991"/>
    </source>
</evidence>
<evidence type="ECO:0000256" key="7">
    <source>
        <dbReference type="ARBA" id="ARBA00033999"/>
    </source>
</evidence>
<dbReference type="GO" id="GO:0003904">
    <property type="term" value="F:deoxyribodipyrimidine photo-lyase activity"/>
    <property type="evidence" value="ECO:0007669"/>
    <property type="project" value="UniProtKB-EC"/>
</dbReference>
<reference evidence="12 13" key="1">
    <citation type="journal article" date="2016" name="Front. Microbiol.">
        <title>Microevolution Analysis of Bacillus coahuilensis Unveils Differences in Phosphorus Acquisition Strategies and Their Regulation.</title>
        <authorList>
            <person name="Gomez-Lunar Z."/>
            <person name="Hernandez-Gonzalez I."/>
            <person name="Rodriguez-Torres M.D."/>
            <person name="Souza V."/>
            <person name="Olmedo-Alvarez G."/>
        </authorList>
    </citation>
    <scope>NUCLEOTIDE SEQUENCE [LARGE SCALE GENOMIC DNA]</scope>
    <source>
        <strain evidence="13">p1.1.43</strain>
    </source>
</reference>
<dbReference type="Gene3D" id="3.40.50.620">
    <property type="entry name" value="HUPs"/>
    <property type="match status" value="1"/>
</dbReference>
<evidence type="ECO:0000256" key="1">
    <source>
        <dbReference type="ARBA" id="ARBA00001932"/>
    </source>
</evidence>
<evidence type="ECO:0000256" key="3">
    <source>
        <dbReference type="ARBA" id="ARBA00014046"/>
    </source>
</evidence>
<keyword evidence="6 10" id="KW-0157">Chromophore</keyword>
<proteinExistence type="inferred from homology"/>
<protein>
    <recommendedName>
        <fullName evidence="3">Deoxyribodipyrimidine photo-lyase</fullName>
        <ecNumber evidence="2">4.1.99.3</ecNumber>
    </recommendedName>
</protein>
<dbReference type="SUPFAM" id="SSF48173">
    <property type="entry name" value="Cryptochrome/photolyase FAD-binding domain"/>
    <property type="match status" value="1"/>
</dbReference>
<dbReference type="InterPro" id="IPR002081">
    <property type="entry name" value="Cryptochrome/DNA_photolyase_1"/>
</dbReference>
<dbReference type="InterPro" id="IPR018394">
    <property type="entry name" value="DNA_photolyase_1_CS_C"/>
</dbReference>
<dbReference type="GO" id="GO:0000719">
    <property type="term" value="P:photoreactive repair"/>
    <property type="evidence" value="ECO:0007669"/>
    <property type="project" value="UniProtKB-ARBA"/>
</dbReference>
<dbReference type="RefSeq" id="WP_059350424.1">
    <property type="nucleotide sequence ID" value="NZ_LDYG01000019.1"/>
</dbReference>
<organism evidence="12 13">
    <name type="scientific">Bacillus coahuilensis p1.1.43</name>
    <dbReference type="NCBI Taxonomy" id="1150625"/>
    <lineage>
        <taxon>Bacteria</taxon>
        <taxon>Bacillati</taxon>
        <taxon>Bacillota</taxon>
        <taxon>Bacilli</taxon>
        <taxon>Bacillales</taxon>
        <taxon>Bacillaceae</taxon>
        <taxon>Bacillus</taxon>
    </lineage>
</organism>
<dbReference type="PANTHER" id="PTHR11455:SF9">
    <property type="entry name" value="CRYPTOCHROME CIRCADIAN CLOCK 5 ISOFORM X1"/>
    <property type="match status" value="1"/>
</dbReference>
<dbReference type="PROSITE" id="PS00691">
    <property type="entry name" value="DNA_PHOTOLYASES_1_2"/>
    <property type="match status" value="1"/>
</dbReference>